<dbReference type="OrthoDB" id="6624225at2759"/>
<evidence type="ECO:0000313" key="3">
    <source>
        <dbReference type="Proteomes" id="UP000478052"/>
    </source>
</evidence>
<accession>A0A6G0YPP5</accession>
<organism evidence="2 3">
    <name type="scientific">Aphis craccivora</name>
    <name type="common">Cowpea aphid</name>
    <dbReference type="NCBI Taxonomy" id="307492"/>
    <lineage>
        <taxon>Eukaryota</taxon>
        <taxon>Metazoa</taxon>
        <taxon>Ecdysozoa</taxon>
        <taxon>Arthropoda</taxon>
        <taxon>Hexapoda</taxon>
        <taxon>Insecta</taxon>
        <taxon>Pterygota</taxon>
        <taxon>Neoptera</taxon>
        <taxon>Paraneoptera</taxon>
        <taxon>Hemiptera</taxon>
        <taxon>Sternorrhyncha</taxon>
        <taxon>Aphidomorpha</taxon>
        <taxon>Aphidoidea</taxon>
        <taxon>Aphididae</taxon>
        <taxon>Aphidini</taxon>
        <taxon>Aphis</taxon>
        <taxon>Aphis</taxon>
    </lineage>
</organism>
<dbReference type="Proteomes" id="UP000478052">
    <property type="component" value="Unassembled WGS sequence"/>
</dbReference>
<feature type="region of interest" description="Disordered" evidence="1">
    <location>
        <begin position="36"/>
        <end position="70"/>
    </location>
</feature>
<reference evidence="2 3" key="1">
    <citation type="submission" date="2019-08" db="EMBL/GenBank/DDBJ databases">
        <title>Whole genome of Aphis craccivora.</title>
        <authorList>
            <person name="Voronova N.V."/>
            <person name="Shulinski R.S."/>
            <person name="Bandarenka Y.V."/>
            <person name="Zhorov D.G."/>
            <person name="Warner D."/>
        </authorList>
    </citation>
    <scope>NUCLEOTIDE SEQUENCE [LARGE SCALE GENOMIC DNA]</scope>
    <source>
        <strain evidence="2">180601</strain>
        <tissue evidence="2">Whole Body</tissue>
    </source>
</reference>
<evidence type="ECO:0000256" key="1">
    <source>
        <dbReference type="SAM" id="MobiDB-lite"/>
    </source>
</evidence>
<keyword evidence="3" id="KW-1185">Reference proteome</keyword>
<proteinExistence type="predicted"/>
<feature type="compositionally biased region" description="Acidic residues" evidence="1">
    <location>
        <begin position="40"/>
        <end position="52"/>
    </location>
</feature>
<sequence length="83" mass="9247">MKLIGDSLFVDLPRVRLDGGAKKFRQRWGYELINQPPVLLEEDEDQDDEDAPDSASLRETTSERPTAVAVCVPSPMGKSFKAL</sequence>
<dbReference type="EMBL" id="VUJU01002929">
    <property type="protein sequence ID" value="KAF0759646.1"/>
    <property type="molecule type" value="Genomic_DNA"/>
</dbReference>
<name>A0A6G0YPP5_APHCR</name>
<comment type="caution">
    <text evidence="2">The sequence shown here is derived from an EMBL/GenBank/DDBJ whole genome shotgun (WGS) entry which is preliminary data.</text>
</comment>
<gene>
    <name evidence="2" type="ORF">FWK35_00029582</name>
</gene>
<protein>
    <submittedName>
        <fullName evidence="2">Putative Ras GTPase-activating protein isoform X4</fullName>
    </submittedName>
</protein>
<evidence type="ECO:0000313" key="2">
    <source>
        <dbReference type="EMBL" id="KAF0759646.1"/>
    </source>
</evidence>
<dbReference type="AlphaFoldDB" id="A0A6G0YPP5"/>